<reference evidence="1" key="1">
    <citation type="journal article" date="2020" name="Science">
        <title>Unexpected conservation and global transmission of agrobacterial virulence plasmids.</title>
        <authorList>
            <person name="Weisberg A.J."/>
            <person name="Davis E.W. 2nd"/>
            <person name="Tabima J."/>
            <person name="Belcher M.S."/>
            <person name="Miller M."/>
            <person name="Kuo C.H."/>
            <person name="Loper J.E."/>
            <person name="Grunwald N.J."/>
            <person name="Putnam M.L."/>
            <person name="Chang J.H."/>
        </authorList>
    </citation>
    <scope>NUCLEOTIDE SEQUENCE</scope>
    <source>
        <strain evidence="1">17-1853-1a</strain>
    </source>
</reference>
<comment type="caution">
    <text evidence="1">The sequence shown here is derived from an EMBL/GenBank/DDBJ whole genome shotgun (WGS) entry which is preliminary data.</text>
</comment>
<name>A0AA44J8C6_AGRTU</name>
<protein>
    <submittedName>
        <fullName evidence="1">Uncharacterized protein</fullName>
    </submittedName>
</protein>
<dbReference type="AlphaFoldDB" id="A0AA44J8C6"/>
<evidence type="ECO:0000313" key="2">
    <source>
        <dbReference type="Proteomes" id="UP000702952"/>
    </source>
</evidence>
<proteinExistence type="predicted"/>
<dbReference type="EMBL" id="JAAMAY010000006">
    <property type="protein sequence ID" value="NTC27838.1"/>
    <property type="molecule type" value="Genomic_DNA"/>
</dbReference>
<dbReference type="Proteomes" id="UP000702952">
    <property type="component" value="Unassembled WGS sequence"/>
</dbReference>
<gene>
    <name evidence="1" type="ORF">G6M46_06635</name>
</gene>
<sequence length="393" mass="42765">MLTGERMVHGEKCRSFACVLVATSVAVTMFAGTGFAQDNDSAVQNAVPVMRKFDFSAPALNLEGTLSPNATVETVPMSPTEPGTIGNVKVIGKITSDSSSPKIETTFIGYNLQTPSAAFRICTYQADTAGYTTRVSKAASDLTEAMLLGTKDQSGEPHSALISYCFSRGKQALGINFVADVSNAADADAAYDLVVRADKYAVAFIDSLSWENGEESSFGEELQSVPVRIGNERIALRIPDQWEIPINDFHGALPAELHMIRRKGGRDVGLIWLLVQDMKEKPDLEMAGATIVRDYFVRQTPDARPPALISSEEDSLLAKQGIPARTFRFSVTDKKGQDSGDIDATVIWRNGRLHVLTLWSAWPSAADNSNFFSRLPALTVYDIVRQAMVTTQQ</sequence>
<evidence type="ECO:0000313" key="1">
    <source>
        <dbReference type="EMBL" id="NTC27838.1"/>
    </source>
</evidence>
<organism evidence="1 2">
    <name type="scientific">Agrobacterium tumefaciens</name>
    <dbReference type="NCBI Taxonomy" id="358"/>
    <lineage>
        <taxon>Bacteria</taxon>
        <taxon>Pseudomonadati</taxon>
        <taxon>Pseudomonadota</taxon>
        <taxon>Alphaproteobacteria</taxon>
        <taxon>Hyphomicrobiales</taxon>
        <taxon>Rhizobiaceae</taxon>
        <taxon>Rhizobium/Agrobacterium group</taxon>
        <taxon>Agrobacterium</taxon>
        <taxon>Agrobacterium tumefaciens complex</taxon>
    </lineage>
</organism>
<accession>A0AA44J8C6</accession>